<dbReference type="RefSeq" id="WP_145237282.1">
    <property type="nucleotide sequence ID" value="NZ_CP036273.1"/>
</dbReference>
<reference evidence="2 3" key="1">
    <citation type="submission" date="2019-02" db="EMBL/GenBank/DDBJ databases">
        <title>Deep-cultivation of Planctomycetes and their phenomic and genomic characterization uncovers novel biology.</title>
        <authorList>
            <person name="Wiegand S."/>
            <person name="Jogler M."/>
            <person name="Boedeker C."/>
            <person name="Pinto D."/>
            <person name="Vollmers J."/>
            <person name="Rivas-Marin E."/>
            <person name="Kohn T."/>
            <person name="Peeters S.H."/>
            <person name="Heuer A."/>
            <person name="Rast P."/>
            <person name="Oberbeckmann S."/>
            <person name="Bunk B."/>
            <person name="Jeske O."/>
            <person name="Meyerdierks A."/>
            <person name="Storesund J.E."/>
            <person name="Kallscheuer N."/>
            <person name="Luecker S."/>
            <person name="Lage O.M."/>
            <person name="Pohl T."/>
            <person name="Merkel B.J."/>
            <person name="Hornburger P."/>
            <person name="Mueller R.-W."/>
            <person name="Bruemmer F."/>
            <person name="Labrenz M."/>
            <person name="Spormann A.M."/>
            <person name="Op den Camp H."/>
            <person name="Overmann J."/>
            <person name="Amann R."/>
            <person name="Jetten M.S.M."/>
            <person name="Mascher T."/>
            <person name="Medema M.H."/>
            <person name="Devos D.P."/>
            <person name="Kaster A.-K."/>
            <person name="Ovreas L."/>
            <person name="Rohde M."/>
            <person name="Galperin M.Y."/>
            <person name="Jogler C."/>
        </authorList>
    </citation>
    <scope>NUCLEOTIDE SEQUENCE [LARGE SCALE GENOMIC DNA]</scope>
    <source>
        <strain evidence="2 3">ETA_A1</strain>
    </source>
</reference>
<dbReference type="KEGG" id="uli:ETAA1_21180"/>
<dbReference type="OrthoDB" id="9892872at2"/>
<evidence type="ECO:0008006" key="4">
    <source>
        <dbReference type="Google" id="ProtNLM"/>
    </source>
</evidence>
<dbReference type="EMBL" id="CP036273">
    <property type="protein sequence ID" value="QDU20173.1"/>
    <property type="molecule type" value="Genomic_DNA"/>
</dbReference>
<evidence type="ECO:0000313" key="2">
    <source>
        <dbReference type="EMBL" id="QDU20173.1"/>
    </source>
</evidence>
<proteinExistence type="predicted"/>
<gene>
    <name evidence="2" type="ORF">ETAA1_21180</name>
</gene>
<dbReference type="AlphaFoldDB" id="A0A517XRR5"/>
<dbReference type="Proteomes" id="UP000319576">
    <property type="component" value="Chromosome"/>
</dbReference>
<evidence type="ECO:0000313" key="3">
    <source>
        <dbReference type="Proteomes" id="UP000319576"/>
    </source>
</evidence>
<keyword evidence="3" id="KW-1185">Reference proteome</keyword>
<evidence type="ECO:0000256" key="1">
    <source>
        <dbReference type="SAM" id="MobiDB-lite"/>
    </source>
</evidence>
<name>A0A517XRR5_9BACT</name>
<protein>
    <recommendedName>
        <fullName evidence="4">Nucleotide exchange factor GrpE</fullName>
    </recommendedName>
</protein>
<organism evidence="2 3">
    <name type="scientific">Urbifossiella limnaea</name>
    <dbReference type="NCBI Taxonomy" id="2528023"/>
    <lineage>
        <taxon>Bacteria</taxon>
        <taxon>Pseudomonadati</taxon>
        <taxon>Planctomycetota</taxon>
        <taxon>Planctomycetia</taxon>
        <taxon>Gemmatales</taxon>
        <taxon>Gemmataceae</taxon>
        <taxon>Urbifossiella</taxon>
    </lineage>
</organism>
<feature type="region of interest" description="Disordered" evidence="1">
    <location>
        <begin position="187"/>
        <end position="214"/>
    </location>
</feature>
<sequence>MAKKPAVDVDALVDAALLAVATADEPPGLSAKWHPNPLFADKKGPNGAAIERLTADAEPLVAVEGKAKAEAVRLTAAGFLRVLPKLPDDRVGPLAKAFTTGLGLDDRVAFLEELVRRTPTAAPELLPELEAAVTAARAEADARIAAAAKRREREEASRAALTQWLALLDRRQQDRLDALRREYEAEGGRATDLPVAAPRPAATEPVAPQTPEEHGFRREVIRRLAAAWREAVELGRDEPARFLEAGIGNVRGVRQVGEPGESVSFDGENHEADEGVSTGAAVRVLRPGWAIDEDDDRRVVILKAKVAR</sequence>
<accession>A0A517XRR5</accession>